<sequence>MDLNTDDLQAKTVPSNRPSCGVLTCAETLTPSASGNSTTNQALHLTSMAIFKNRPRAGAGYQGSWQKLAEVTLQQPTFTRVSDGIRASGKLSDQRAEMSLDLFKTHDCQEGRFSCVAVYVDGRGWTSVTKSIVGKGVDSRQEDPSPKLSTPKSWTLMGGHRSHKQADSVVGLAHILDSFRTMFDAAMTRLDGSLKHLENRMEDKVGAMQVALDNKINYLENRMEDKVGAMQVALDNRINYLENRMEDKLVNLTIRIAEVFGGNSNSSPSPGDCNVCNQLSSKLNELENKIEDEIGTCVNKVMRHSFGERENISAQLTSIEDSVKSLESNFSLNHENVNRLEKASDRLALAVAETDNKVSALSSGVSTLSGLTHNLVSRFNTFSNSYAGGALVPVEEFSDAFQIGKREWKLVFRGTAYNNVQLYPAYMHGTGIPLEVEEGCKQFNRSLPCVNHYRNRQAFDNWVGIDEVLFAIYKDDQMVQNVVFNGKGSTYINWFTAGRVIQSSWADLTSETHNYFSVKGYESTDPAHTRRFHINRSYVRGCDQFEGWFSVKDSVENGCAAENTIAMPMFHYATGKTFADWTGSNVARADAIGIFLKYD</sequence>
<feature type="coiled-coil region" evidence="1">
    <location>
        <begin position="276"/>
        <end position="329"/>
    </location>
</feature>
<dbReference type="Proteomes" id="UP000762676">
    <property type="component" value="Unassembled WGS sequence"/>
</dbReference>
<evidence type="ECO:0000313" key="2">
    <source>
        <dbReference type="EMBL" id="GFR75664.1"/>
    </source>
</evidence>
<protein>
    <recommendedName>
        <fullName evidence="4">Fibrinogen C-terminal domain-containing protein</fullName>
    </recommendedName>
</protein>
<gene>
    <name evidence="2" type="ORF">ElyMa_000461100</name>
</gene>
<name>A0AAV4FRC5_9GAST</name>
<keyword evidence="1" id="KW-0175">Coiled coil</keyword>
<accession>A0AAV4FRC5</accession>
<evidence type="ECO:0008006" key="4">
    <source>
        <dbReference type="Google" id="ProtNLM"/>
    </source>
</evidence>
<proteinExistence type="predicted"/>
<dbReference type="EMBL" id="BMAT01000906">
    <property type="protein sequence ID" value="GFR75664.1"/>
    <property type="molecule type" value="Genomic_DNA"/>
</dbReference>
<dbReference type="AlphaFoldDB" id="A0AAV4FRC5"/>
<organism evidence="2 3">
    <name type="scientific">Elysia marginata</name>
    <dbReference type="NCBI Taxonomy" id="1093978"/>
    <lineage>
        <taxon>Eukaryota</taxon>
        <taxon>Metazoa</taxon>
        <taxon>Spiralia</taxon>
        <taxon>Lophotrochozoa</taxon>
        <taxon>Mollusca</taxon>
        <taxon>Gastropoda</taxon>
        <taxon>Heterobranchia</taxon>
        <taxon>Euthyneura</taxon>
        <taxon>Panpulmonata</taxon>
        <taxon>Sacoglossa</taxon>
        <taxon>Placobranchoidea</taxon>
        <taxon>Plakobranchidae</taxon>
        <taxon>Elysia</taxon>
    </lineage>
</organism>
<evidence type="ECO:0000313" key="3">
    <source>
        <dbReference type="Proteomes" id="UP000762676"/>
    </source>
</evidence>
<comment type="caution">
    <text evidence="2">The sequence shown here is derived from an EMBL/GenBank/DDBJ whole genome shotgun (WGS) entry which is preliminary data.</text>
</comment>
<reference evidence="2 3" key="1">
    <citation type="journal article" date="2021" name="Elife">
        <title>Chloroplast acquisition without the gene transfer in kleptoplastic sea slugs, Plakobranchus ocellatus.</title>
        <authorList>
            <person name="Maeda T."/>
            <person name="Takahashi S."/>
            <person name="Yoshida T."/>
            <person name="Shimamura S."/>
            <person name="Takaki Y."/>
            <person name="Nagai Y."/>
            <person name="Toyoda A."/>
            <person name="Suzuki Y."/>
            <person name="Arimoto A."/>
            <person name="Ishii H."/>
            <person name="Satoh N."/>
            <person name="Nishiyama T."/>
            <person name="Hasebe M."/>
            <person name="Maruyama T."/>
            <person name="Minagawa J."/>
            <person name="Obokata J."/>
            <person name="Shigenobu S."/>
        </authorList>
    </citation>
    <scope>NUCLEOTIDE SEQUENCE [LARGE SCALE GENOMIC DNA]</scope>
</reference>
<evidence type="ECO:0000256" key="1">
    <source>
        <dbReference type="SAM" id="Coils"/>
    </source>
</evidence>
<keyword evidence="3" id="KW-1185">Reference proteome</keyword>